<dbReference type="InterPro" id="IPR006440">
    <property type="entry name" value="Doc"/>
</dbReference>
<proteinExistence type="predicted"/>
<dbReference type="PANTHER" id="PTHR39426">
    <property type="entry name" value="HOMOLOGY TO DEATH-ON-CURING PROTEIN OF PHAGE P1"/>
    <property type="match status" value="1"/>
</dbReference>
<comment type="caution">
    <text evidence="2">The sequence shown here is derived from an EMBL/GenBank/DDBJ whole genome shotgun (WGS) entry which is preliminary data.</text>
</comment>
<dbReference type="PROSITE" id="PS51459">
    <property type="entry name" value="FIDO"/>
    <property type="match status" value="1"/>
</dbReference>
<keyword evidence="3" id="KW-1185">Reference proteome</keyword>
<dbReference type="Proteomes" id="UP000439903">
    <property type="component" value="Unassembled WGS sequence"/>
</dbReference>
<dbReference type="InterPro" id="IPR003812">
    <property type="entry name" value="Fido"/>
</dbReference>
<evidence type="ECO:0000259" key="1">
    <source>
        <dbReference type="PROSITE" id="PS51459"/>
    </source>
</evidence>
<dbReference type="Gene3D" id="1.20.120.1870">
    <property type="entry name" value="Fic/DOC protein, Fido domain"/>
    <property type="match status" value="1"/>
</dbReference>
<dbReference type="EMBL" id="WTPW01000417">
    <property type="protein sequence ID" value="KAF0513110.1"/>
    <property type="molecule type" value="Genomic_DNA"/>
</dbReference>
<dbReference type="PANTHER" id="PTHR39426:SF1">
    <property type="entry name" value="HOMOLOGY TO DEATH-ON-CURING PROTEIN OF PHAGE P1"/>
    <property type="match status" value="1"/>
</dbReference>
<name>A0A8H4ELR6_GIGMA</name>
<dbReference type="InterPro" id="IPR053737">
    <property type="entry name" value="Type_II_TA_Toxin"/>
</dbReference>
<dbReference type="OrthoDB" id="2406964at2759"/>
<dbReference type="GO" id="GO:0016301">
    <property type="term" value="F:kinase activity"/>
    <property type="evidence" value="ECO:0007669"/>
    <property type="project" value="InterPro"/>
</dbReference>
<sequence>MGRFLLSSPYVSARFTKGSGQIYYPQKLESLYETAGQVKITVAHSENYSTKCTNEPKYVDLNVFLELHKEIMENLGQKQYVRDIGALESAFYRPQWKFYYSKAQSIPSLSRMAAGLGESVIKNLAFLDGNKRAGHLAISMFLAINDYNLVTEDASTEKITIGIATGDVNIDILESWITSNVKKRV</sequence>
<dbReference type="NCBIfam" id="TIGR01550">
    <property type="entry name" value="DOC_P1"/>
    <property type="match status" value="1"/>
</dbReference>
<dbReference type="AlphaFoldDB" id="A0A8H4ELR6"/>
<evidence type="ECO:0000313" key="3">
    <source>
        <dbReference type="Proteomes" id="UP000439903"/>
    </source>
</evidence>
<accession>A0A8H4ELR6</accession>
<organism evidence="2 3">
    <name type="scientific">Gigaspora margarita</name>
    <dbReference type="NCBI Taxonomy" id="4874"/>
    <lineage>
        <taxon>Eukaryota</taxon>
        <taxon>Fungi</taxon>
        <taxon>Fungi incertae sedis</taxon>
        <taxon>Mucoromycota</taxon>
        <taxon>Glomeromycotina</taxon>
        <taxon>Glomeromycetes</taxon>
        <taxon>Diversisporales</taxon>
        <taxon>Gigasporaceae</taxon>
        <taxon>Gigaspora</taxon>
    </lineage>
</organism>
<reference evidence="2 3" key="1">
    <citation type="journal article" date="2019" name="Environ. Microbiol.">
        <title>At the nexus of three kingdoms: the genome of the mycorrhizal fungus Gigaspora margarita provides insights into plant, endobacterial and fungal interactions.</title>
        <authorList>
            <person name="Venice F."/>
            <person name="Ghignone S."/>
            <person name="Salvioli di Fossalunga A."/>
            <person name="Amselem J."/>
            <person name="Novero M."/>
            <person name="Xianan X."/>
            <person name="Sedzielewska Toro K."/>
            <person name="Morin E."/>
            <person name="Lipzen A."/>
            <person name="Grigoriev I.V."/>
            <person name="Henrissat B."/>
            <person name="Martin F.M."/>
            <person name="Bonfante P."/>
        </authorList>
    </citation>
    <scope>NUCLEOTIDE SEQUENCE [LARGE SCALE GENOMIC DNA]</scope>
    <source>
        <strain evidence="2 3">BEG34</strain>
    </source>
</reference>
<evidence type="ECO:0000313" key="2">
    <source>
        <dbReference type="EMBL" id="KAF0513110.1"/>
    </source>
</evidence>
<feature type="domain" description="Fido" evidence="1">
    <location>
        <begin position="59"/>
        <end position="179"/>
    </location>
</feature>
<protein>
    <submittedName>
        <fullName evidence="2">Type II toxin-antitoxin system death-on-curing family toxin</fullName>
    </submittedName>
</protein>
<dbReference type="Pfam" id="PF02661">
    <property type="entry name" value="Fic"/>
    <property type="match status" value="1"/>
</dbReference>
<gene>
    <name evidence="2" type="ORF">F8M41_017820</name>
</gene>